<dbReference type="InterPro" id="IPR009783">
    <property type="entry name" value="DUF1348"/>
</dbReference>
<keyword evidence="2" id="KW-1185">Reference proteome</keyword>
<dbReference type="Pfam" id="PF07080">
    <property type="entry name" value="DUF1348"/>
    <property type="match status" value="2"/>
</dbReference>
<sequence>MTSDSARNSSTTSLAPPFTRELANAKVKKAQDLWNGQLDKVMTDLKTIAQAYIVNSIWRNQSVFLAELFAFIDDKIAVQFWREYQDAHDSIRWERCYGLEDWTFADDGKMCKRQMNGNDIEINGDDRWLKDGVNVNEVEVSEAHW</sequence>
<evidence type="ECO:0008006" key="3">
    <source>
        <dbReference type="Google" id="ProtNLM"/>
    </source>
</evidence>
<protein>
    <recommendedName>
        <fullName evidence="3">DUF1348-domain-containing protein</fullName>
    </recommendedName>
</protein>
<name>A0A6A5RSQ6_9PLEO</name>
<dbReference type="AlphaFoldDB" id="A0A6A5RSQ6"/>
<dbReference type="SUPFAM" id="SSF54427">
    <property type="entry name" value="NTF2-like"/>
    <property type="match status" value="1"/>
</dbReference>
<gene>
    <name evidence="1" type="ORF">M421DRAFT_100479</name>
</gene>
<dbReference type="PANTHER" id="PTHR31757:SF0">
    <property type="entry name" value="SLL0781 PROTEIN"/>
    <property type="match status" value="1"/>
</dbReference>
<dbReference type="Gene3D" id="3.10.450.50">
    <property type="match status" value="2"/>
</dbReference>
<dbReference type="InterPro" id="IPR032710">
    <property type="entry name" value="NTF2-like_dom_sf"/>
</dbReference>
<reference evidence="1" key="1">
    <citation type="journal article" date="2020" name="Stud. Mycol.">
        <title>101 Dothideomycetes genomes: a test case for predicting lifestyles and emergence of pathogens.</title>
        <authorList>
            <person name="Haridas S."/>
            <person name="Albert R."/>
            <person name="Binder M."/>
            <person name="Bloem J."/>
            <person name="Labutti K."/>
            <person name="Salamov A."/>
            <person name="Andreopoulos B."/>
            <person name="Baker S."/>
            <person name="Barry K."/>
            <person name="Bills G."/>
            <person name="Bluhm B."/>
            <person name="Cannon C."/>
            <person name="Castanera R."/>
            <person name="Culley D."/>
            <person name="Daum C."/>
            <person name="Ezra D."/>
            <person name="Gonzalez J."/>
            <person name="Henrissat B."/>
            <person name="Kuo A."/>
            <person name="Liang C."/>
            <person name="Lipzen A."/>
            <person name="Lutzoni F."/>
            <person name="Magnuson J."/>
            <person name="Mondo S."/>
            <person name="Nolan M."/>
            <person name="Ohm R."/>
            <person name="Pangilinan J."/>
            <person name="Park H.-J."/>
            <person name="Ramirez L."/>
            <person name="Alfaro M."/>
            <person name="Sun H."/>
            <person name="Tritt A."/>
            <person name="Yoshinaga Y."/>
            <person name="Zwiers L.-H."/>
            <person name="Turgeon B."/>
            <person name="Goodwin S."/>
            <person name="Spatafora J."/>
            <person name="Crous P."/>
            <person name="Grigoriev I."/>
        </authorList>
    </citation>
    <scope>NUCLEOTIDE SEQUENCE</scope>
    <source>
        <strain evidence="1">CBS 183.55</strain>
    </source>
</reference>
<accession>A0A6A5RSQ6</accession>
<dbReference type="PANTHER" id="PTHR31757">
    <property type="entry name" value="SLL0781 PROTEIN"/>
    <property type="match status" value="1"/>
</dbReference>
<proteinExistence type="predicted"/>
<dbReference type="Proteomes" id="UP000800082">
    <property type="component" value="Unassembled WGS sequence"/>
</dbReference>
<evidence type="ECO:0000313" key="1">
    <source>
        <dbReference type="EMBL" id="KAF1929376.1"/>
    </source>
</evidence>
<dbReference type="RefSeq" id="XP_033449624.1">
    <property type="nucleotide sequence ID" value="XM_033586527.1"/>
</dbReference>
<dbReference type="OrthoDB" id="14527at2759"/>
<dbReference type="EMBL" id="ML978966">
    <property type="protein sequence ID" value="KAF1929376.1"/>
    <property type="molecule type" value="Genomic_DNA"/>
</dbReference>
<dbReference type="GeneID" id="54344173"/>
<organism evidence="1 2">
    <name type="scientific">Didymella exigua CBS 183.55</name>
    <dbReference type="NCBI Taxonomy" id="1150837"/>
    <lineage>
        <taxon>Eukaryota</taxon>
        <taxon>Fungi</taxon>
        <taxon>Dikarya</taxon>
        <taxon>Ascomycota</taxon>
        <taxon>Pezizomycotina</taxon>
        <taxon>Dothideomycetes</taxon>
        <taxon>Pleosporomycetidae</taxon>
        <taxon>Pleosporales</taxon>
        <taxon>Pleosporineae</taxon>
        <taxon>Didymellaceae</taxon>
        <taxon>Didymella</taxon>
    </lineage>
</organism>
<evidence type="ECO:0000313" key="2">
    <source>
        <dbReference type="Proteomes" id="UP000800082"/>
    </source>
</evidence>